<protein>
    <submittedName>
        <fullName evidence="2">Uncharacterized protein</fullName>
    </submittedName>
</protein>
<dbReference type="AlphaFoldDB" id="A0A8K0NBC0"/>
<evidence type="ECO:0000256" key="1">
    <source>
        <dbReference type="SAM" id="MobiDB-lite"/>
    </source>
</evidence>
<dbReference type="EMBL" id="CM017884">
    <property type="protein sequence ID" value="KAG1366528.1"/>
    <property type="molecule type" value="Genomic_DNA"/>
</dbReference>
<dbReference type="Proteomes" id="UP000797356">
    <property type="component" value="Chromosome 13"/>
</dbReference>
<gene>
    <name evidence="2" type="ORF">COCNU_13G003180</name>
</gene>
<proteinExistence type="predicted"/>
<reference evidence="2" key="1">
    <citation type="journal article" date="2017" name="Gigascience">
        <title>The genome draft of coconut (Cocos nucifera).</title>
        <authorList>
            <person name="Xiao Y."/>
            <person name="Xu P."/>
            <person name="Fan H."/>
            <person name="Baudouin L."/>
            <person name="Xia W."/>
            <person name="Bocs S."/>
            <person name="Xu J."/>
            <person name="Li Q."/>
            <person name="Guo A."/>
            <person name="Zhou L."/>
            <person name="Li J."/>
            <person name="Wu Y."/>
            <person name="Ma Z."/>
            <person name="Armero A."/>
            <person name="Issali A.E."/>
            <person name="Liu N."/>
            <person name="Peng M."/>
            <person name="Yang Y."/>
        </authorList>
    </citation>
    <scope>NUCLEOTIDE SEQUENCE</scope>
    <source>
        <tissue evidence="2">Spear leaf of Hainan Tall coconut</tissue>
    </source>
</reference>
<evidence type="ECO:0000313" key="2">
    <source>
        <dbReference type="EMBL" id="KAG1366528.1"/>
    </source>
</evidence>
<sequence length="146" mass="16385">MEKLGERKGFGLATVVVSSFLKWVTMAPKYYLAFIPAPRRVTHSSTSKEQSKHTLSTSTLAAQGPPPLKSTPSMASTPPIAESLPSSISEIHATTQAFECASSSRIFHGPTQPRDWHLMDATIRDRVWKEIWRRYDFSDHKRAQDV</sequence>
<feature type="region of interest" description="Disordered" evidence="1">
    <location>
        <begin position="42"/>
        <end position="86"/>
    </location>
</feature>
<organism evidence="2 3">
    <name type="scientific">Cocos nucifera</name>
    <name type="common">Coconut palm</name>
    <dbReference type="NCBI Taxonomy" id="13894"/>
    <lineage>
        <taxon>Eukaryota</taxon>
        <taxon>Viridiplantae</taxon>
        <taxon>Streptophyta</taxon>
        <taxon>Embryophyta</taxon>
        <taxon>Tracheophyta</taxon>
        <taxon>Spermatophyta</taxon>
        <taxon>Magnoliopsida</taxon>
        <taxon>Liliopsida</taxon>
        <taxon>Arecaceae</taxon>
        <taxon>Arecoideae</taxon>
        <taxon>Cocoseae</taxon>
        <taxon>Attaleinae</taxon>
        <taxon>Cocos</taxon>
    </lineage>
</organism>
<reference evidence="2" key="2">
    <citation type="submission" date="2019-07" db="EMBL/GenBank/DDBJ databases">
        <authorList>
            <person name="Yang Y."/>
            <person name="Bocs S."/>
            <person name="Baudouin L."/>
        </authorList>
    </citation>
    <scope>NUCLEOTIDE SEQUENCE</scope>
    <source>
        <tissue evidence="2">Spear leaf of Hainan Tall coconut</tissue>
    </source>
</reference>
<comment type="caution">
    <text evidence="2">The sequence shown here is derived from an EMBL/GenBank/DDBJ whole genome shotgun (WGS) entry which is preliminary data.</text>
</comment>
<evidence type="ECO:0000313" key="3">
    <source>
        <dbReference type="Proteomes" id="UP000797356"/>
    </source>
</evidence>
<accession>A0A8K0NBC0</accession>
<feature type="compositionally biased region" description="Polar residues" evidence="1">
    <location>
        <begin position="43"/>
        <end position="61"/>
    </location>
</feature>
<dbReference type="OrthoDB" id="1270396at2759"/>
<keyword evidence="3" id="KW-1185">Reference proteome</keyword>
<name>A0A8K0NBC0_COCNU</name>